<comment type="caution">
    <text evidence="1">The sequence shown here is derived from an EMBL/GenBank/DDBJ whole genome shotgun (WGS) entry which is preliminary data.</text>
</comment>
<accession>A0A6F9XNL3</accession>
<evidence type="ECO:0000313" key="1">
    <source>
        <dbReference type="EMBL" id="GET06787.1"/>
    </source>
</evidence>
<dbReference type="AlphaFoldDB" id="A0A6F9XNL3"/>
<reference evidence="1" key="1">
    <citation type="submission" date="2019-10" db="EMBL/GenBank/DDBJ databases">
        <title>Lactobacillus agilis SY212 Whole Genome Sequencing Project.</title>
        <authorList>
            <person name="Suzuki S."/>
            <person name="Endo A."/>
            <person name="Maeno S."/>
            <person name="Shiwa Y."/>
            <person name="Matsutani M."/>
            <person name="Kajikawa A."/>
        </authorList>
    </citation>
    <scope>NUCLEOTIDE SEQUENCE</scope>
    <source>
        <strain evidence="1">SY212</strain>
    </source>
</reference>
<gene>
    <name evidence="1" type="ORF">SY212_18170</name>
</gene>
<dbReference type="EMBL" id="BLAM01000179">
    <property type="protein sequence ID" value="GET06787.1"/>
    <property type="molecule type" value="Genomic_DNA"/>
</dbReference>
<proteinExistence type="predicted"/>
<organism evidence="1">
    <name type="scientific">Ligilactobacillus agilis</name>
    <dbReference type="NCBI Taxonomy" id="1601"/>
    <lineage>
        <taxon>Bacteria</taxon>
        <taxon>Bacillati</taxon>
        <taxon>Bacillota</taxon>
        <taxon>Bacilli</taxon>
        <taxon>Lactobacillales</taxon>
        <taxon>Lactobacillaceae</taxon>
        <taxon>Ligilactobacillus</taxon>
    </lineage>
</organism>
<protein>
    <submittedName>
        <fullName evidence="1">Uncharacterized protein</fullName>
    </submittedName>
</protein>
<dbReference type="Proteomes" id="UP000494265">
    <property type="component" value="Unassembled WGS sequence"/>
</dbReference>
<sequence>MVSCNLVLNGRTILTDVSLPQVPSKGDIVANVNHKDKHYLVLCVEYTINYDSVNLHVKEFANQLTCVNNVQGFR</sequence>
<name>A0A6F9XNL3_9LACO</name>